<keyword evidence="8 11" id="KW-0175">Coiled coil</keyword>
<dbReference type="GO" id="GO:0048211">
    <property type="term" value="P:Golgi vesicle docking"/>
    <property type="evidence" value="ECO:0007669"/>
    <property type="project" value="TreeGrafter"/>
</dbReference>
<evidence type="ECO:0000313" key="14">
    <source>
        <dbReference type="Ensembl" id="ENSGMOP00000049979.1"/>
    </source>
</evidence>
<evidence type="ECO:0000256" key="9">
    <source>
        <dbReference type="ARBA" id="ARBA00023136"/>
    </source>
</evidence>
<keyword evidence="5" id="KW-0963">Cytoplasm</keyword>
<evidence type="ECO:0000256" key="5">
    <source>
        <dbReference type="ARBA" id="ARBA00022490"/>
    </source>
</evidence>
<dbReference type="InterPro" id="IPR024095">
    <property type="entry name" value="Vesicle_P115"/>
</dbReference>
<dbReference type="AlphaFoldDB" id="A0A8C5BMU5"/>
<evidence type="ECO:0000256" key="7">
    <source>
        <dbReference type="ARBA" id="ARBA00023034"/>
    </source>
</evidence>
<dbReference type="GO" id="GO:0005783">
    <property type="term" value="C:endoplasmic reticulum"/>
    <property type="evidence" value="ECO:0007669"/>
    <property type="project" value="TreeGrafter"/>
</dbReference>
<reference evidence="14" key="2">
    <citation type="submission" date="2025-09" db="UniProtKB">
        <authorList>
            <consortium name="Ensembl"/>
        </authorList>
    </citation>
    <scope>IDENTIFICATION</scope>
</reference>
<organism evidence="14 15">
    <name type="scientific">Gadus morhua</name>
    <name type="common">Atlantic cod</name>
    <dbReference type="NCBI Taxonomy" id="8049"/>
    <lineage>
        <taxon>Eukaryota</taxon>
        <taxon>Metazoa</taxon>
        <taxon>Chordata</taxon>
        <taxon>Craniata</taxon>
        <taxon>Vertebrata</taxon>
        <taxon>Euteleostomi</taxon>
        <taxon>Actinopterygii</taxon>
        <taxon>Neopterygii</taxon>
        <taxon>Teleostei</taxon>
        <taxon>Neoteleostei</taxon>
        <taxon>Acanthomorphata</taxon>
        <taxon>Zeiogadaria</taxon>
        <taxon>Gadariae</taxon>
        <taxon>Gadiformes</taxon>
        <taxon>Gadoidei</taxon>
        <taxon>Gadidae</taxon>
        <taxon>Gadus</taxon>
    </lineage>
</organism>
<evidence type="ECO:0000256" key="6">
    <source>
        <dbReference type="ARBA" id="ARBA00022737"/>
    </source>
</evidence>
<dbReference type="InterPro" id="IPR011989">
    <property type="entry name" value="ARM-like"/>
</dbReference>
<keyword evidence="9" id="KW-0472">Membrane</keyword>
<evidence type="ECO:0000256" key="8">
    <source>
        <dbReference type="ARBA" id="ARBA00023054"/>
    </source>
</evidence>
<dbReference type="Proteomes" id="UP000694546">
    <property type="component" value="Chromosome 3"/>
</dbReference>
<dbReference type="GO" id="GO:0048280">
    <property type="term" value="P:vesicle fusion with Golgi apparatus"/>
    <property type="evidence" value="ECO:0007669"/>
    <property type="project" value="InterPro"/>
</dbReference>
<dbReference type="Pfam" id="PF18770">
    <property type="entry name" value="Arm_vescicular"/>
    <property type="match status" value="1"/>
</dbReference>
<dbReference type="PANTHER" id="PTHR10013">
    <property type="entry name" value="GENERAL VESICULAR TRANSPORT FACTOR P115"/>
    <property type="match status" value="1"/>
</dbReference>
<dbReference type="GO" id="GO:0000139">
    <property type="term" value="C:Golgi membrane"/>
    <property type="evidence" value="ECO:0007669"/>
    <property type="project" value="UniProtKB-SubCell"/>
</dbReference>
<feature type="domain" description="Uso1/p115-like vesicle tethering protein C-terminal" evidence="13">
    <location>
        <begin position="830"/>
        <end position="921"/>
    </location>
</feature>
<gene>
    <name evidence="14" type="primary">uso1</name>
</gene>
<accession>A0A8C5BMU5</accession>
<dbReference type="GO" id="GO:0006888">
    <property type="term" value="P:endoplasmic reticulum to Golgi vesicle-mediated transport"/>
    <property type="evidence" value="ECO:0007669"/>
    <property type="project" value="TreeGrafter"/>
</dbReference>
<evidence type="ECO:0000256" key="2">
    <source>
        <dbReference type="ARBA" id="ARBA00004496"/>
    </source>
</evidence>
<dbReference type="PANTHER" id="PTHR10013:SF0">
    <property type="entry name" value="GENERAL VESICULAR TRANSPORT FACTOR P115"/>
    <property type="match status" value="1"/>
</dbReference>
<dbReference type="GO" id="GO:0005795">
    <property type="term" value="C:Golgi stack"/>
    <property type="evidence" value="ECO:0007669"/>
    <property type="project" value="TreeGrafter"/>
</dbReference>
<dbReference type="GO" id="GO:0005829">
    <property type="term" value="C:cytosol"/>
    <property type="evidence" value="ECO:0007669"/>
    <property type="project" value="UniProtKB-SubCell"/>
</dbReference>
<comment type="subcellular location">
    <subcellularLocation>
        <location evidence="2">Cytoplasm</location>
    </subcellularLocation>
    <subcellularLocation>
        <location evidence="1">Golgi apparatus membrane</location>
        <topology evidence="1">Peripheral membrane protein</topology>
    </subcellularLocation>
</comment>
<dbReference type="InterPro" id="IPR006955">
    <property type="entry name" value="Uso1_p115_C"/>
</dbReference>
<comment type="similarity">
    <text evidence="3">Belongs to the VDP/USO1/EDE1 family.</text>
</comment>
<keyword evidence="15" id="KW-1185">Reference proteome</keyword>
<keyword evidence="6" id="KW-0677">Repeat</keyword>
<dbReference type="GeneTree" id="ENSGT00390000017018"/>
<protein>
    <recommendedName>
        <fullName evidence="4">General vesicular transport factor p115</fullName>
    </recommendedName>
</protein>
<dbReference type="PROSITE" id="PS50176">
    <property type="entry name" value="ARM_REPEAT"/>
    <property type="match status" value="1"/>
</dbReference>
<dbReference type="InterPro" id="IPR016024">
    <property type="entry name" value="ARM-type_fold"/>
</dbReference>
<feature type="domain" description="Vesicle tethering protein Uso1/P115-like head" evidence="12">
    <location>
        <begin position="348"/>
        <end position="634"/>
    </location>
</feature>
<reference evidence="14" key="1">
    <citation type="submission" date="2025-08" db="UniProtKB">
        <authorList>
            <consortium name="Ensembl"/>
        </authorList>
    </citation>
    <scope>IDENTIFICATION</scope>
</reference>
<name>A0A8C5BMU5_GADMO</name>
<feature type="coiled-coil region" evidence="11">
    <location>
        <begin position="658"/>
        <end position="920"/>
    </location>
</feature>
<dbReference type="GO" id="GO:0006886">
    <property type="term" value="P:intracellular protein transport"/>
    <property type="evidence" value="ECO:0007669"/>
    <property type="project" value="InterPro"/>
</dbReference>
<evidence type="ECO:0000256" key="3">
    <source>
        <dbReference type="ARBA" id="ARBA00006960"/>
    </source>
</evidence>
<evidence type="ECO:0000256" key="4">
    <source>
        <dbReference type="ARBA" id="ARBA00018243"/>
    </source>
</evidence>
<evidence type="ECO:0000259" key="13">
    <source>
        <dbReference type="Pfam" id="PF04871"/>
    </source>
</evidence>
<sequence>MNFFRGVMGGQPAGPQPSGAETIQKLCDRVASSTLLEDRRDAVRALKSLSKKYRLEVGTQAMNHLLQILQTDRSDSEIIGYALDTLFNIICNDEEEEQDENPQKQVDDLGVQFTDKLIQEPENVTLLLTMLEEFDFHVRWPGVKLLTILLKNQCVQLQAIILVSPMGVSRLMDLLADSREVIRFVIGLLLLQQLTKNNAAIQKIVAFENAFERLLDIITEEGSSDGGIVVEDCLILLLNLLRNNSSNQNFFKEGSYIQRMKPWFEVGDDNSGWSAQKVTNLHLMLQLVRVMVSPTNSPGATASCQKSMFQCGLLQQLCTILMATGVPADILTETINTVSEVIRGSQVNQDFFASVNAPSNPPRPAIVVLLMSMVNERQPFVLRCAVLYCFQCFLYRNQKGQGEIVATLLPSTIDANSISAGQLLCGGLFSADSLSNWCAAVALAHALQDNLTQKEQLLRVQLATSLGKPPVSLLQQCTNILSQGDKVNRRGSKVQTRVGLLMLLCTWISNCPIAVTHFLHNQENVPFLTGQISENLGEDERLVQGLCALLLGICIYHNDNSLENYTKEKLKQLIEKRIGKENFVEKLSFITKHELYSRAAQKPQPVFPSPEQMLFDHEFTKLVKDLEGVITKAVHKSSEEEKKEEETKKTIEQHDSIVTQYKELIREQDSQLQELREQVSSMSSQKELMQSSLAQQLSQIQQHKDQYNLLKLKLGKDSQGQAGSQADGAQVNGLQTEELGQLREEVEELRRQQATLHSQLGEKETLISTLVDIWPMLLSEVTHKELEALRSQIQSQQAEISQLQTERTELLRRSSEAGVAGGSSEDSALLADLEGRLAAQTSETDRLKAEVQGLTEGRAGMEQQLASATSTVAILQAEKAKLQGELQESKKEQDDLLMLLADQDQKIHSLKQKLKDLGEAVRSTHPHHIQHVTASPGLPTGSGADRTIERYPQGGFHATSFTSRRF</sequence>
<dbReference type="InterPro" id="IPR000225">
    <property type="entry name" value="Armadillo"/>
</dbReference>
<dbReference type="Gene3D" id="1.25.10.10">
    <property type="entry name" value="Leucine-rich Repeat Variant"/>
    <property type="match status" value="1"/>
</dbReference>
<dbReference type="InterPro" id="IPR041209">
    <property type="entry name" value="P115_Arm_rpt"/>
</dbReference>
<dbReference type="Ensembl" id="ENSGMOT00000044715.1">
    <property type="protein sequence ID" value="ENSGMOP00000049979.1"/>
    <property type="gene ID" value="ENSGMOG00000016342.2"/>
</dbReference>
<evidence type="ECO:0000256" key="10">
    <source>
        <dbReference type="PROSITE-ProRule" id="PRU00259"/>
    </source>
</evidence>
<dbReference type="InterPro" id="IPR006953">
    <property type="entry name" value="Vesicle_Uso1_P115_head"/>
</dbReference>
<keyword evidence="7" id="KW-0333">Golgi apparatus</keyword>
<dbReference type="GO" id="GO:0012507">
    <property type="term" value="C:ER to Golgi transport vesicle membrane"/>
    <property type="evidence" value="ECO:0007669"/>
    <property type="project" value="TreeGrafter"/>
</dbReference>
<evidence type="ECO:0000256" key="11">
    <source>
        <dbReference type="SAM" id="Coils"/>
    </source>
</evidence>
<dbReference type="Pfam" id="PF04871">
    <property type="entry name" value="Uso1_p115_C"/>
    <property type="match status" value="1"/>
</dbReference>
<dbReference type="SUPFAM" id="SSF48371">
    <property type="entry name" value="ARM repeat"/>
    <property type="match status" value="2"/>
</dbReference>
<dbReference type="GO" id="GO:0045056">
    <property type="term" value="P:transcytosis"/>
    <property type="evidence" value="ECO:0007669"/>
    <property type="project" value="TreeGrafter"/>
</dbReference>
<dbReference type="Pfam" id="PF04869">
    <property type="entry name" value="Uso1_p115_head"/>
    <property type="match status" value="1"/>
</dbReference>
<proteinExistence type="inferred from homology"/>
<feature type="repeat" description="ARM" evidence="10">
    <location>
        <begin position="60"/>
        <end position="97"/>
    </location>
</feature>
<evidence type="ECO:0000313" key="15">
    <source>
        <dbReference type="Proteomes" id="UP000694546"/>
    </source>
</evidence>
<evidence type="ECO:0000256" key="1">
    <source>
        <dbReference type="ARBA" id="ARBA00004395"/>
    </source>
</evidence>
<evidence type="ECO:0000259" key="12">
    <source>
        <dbReference type="Pfam" id="PF04869"/>
    </source>
</evidence>